<organism evidence="4 5">
    <name type="scientific">Tetranychus urticae</name>
    <name type="common">Two-spotted spider mite</name>
    <dbReference type="NCBI Taxonomy" id="32264"/>
    <lineage>
        <taxon>Eukaryota</taxon>
        <taxon>Metazoa</taxon>
        <taxon>Ecdysozoa</taxon>
        <taxon>Arthropoda</taxon>
        <taxon>Chelicerata</taxon>
        <taxon>Arachnida</taxon>
        <taxon>Acari</taxon>
        <taxon>Acariformes</taxon>
        <taxon>Trombidiformes</taxon>
        <taxon>Prostigmata</taxon>
        <taxon>Eleutherengona</taxon>
        <taxon>Raphignathae</taxon>
        <taxon>Tetranychoidea</taxon>
        <taxon>Tetranychidae</taxon>
        <taxon>Tetranychus</taxon>
    </lineage>
</organism>
<dbReference type="Proteomes" id="UP000015104">
    <property type="component" value="Unassembled WGS sequence"/>
</dbReference>
<dbReference type="Pfam" id="PF00348">
    <property type="entry name" value="polyprenyl_synt"/>
    <property type="match status" value="1"/>
</dbReference>
<dbReference type="STRING" id="32264.T1KFY6"/>
<dbReference type="InterPro" id="IPR000092">
    <property type="entry name" value="Polyprenyl_synt"/>
</dbReference>
<protein>
    <recommendedName>
        <fullName evidence="6">Geranylgeranyl pyrophosphate synthase</fullName>
    </recommendedName>
</protein>
<evidence type="ECO:0000256" key="2">
    <source>
        <dbReference type="ARBA" id="ARBA00022842"/>
    </source>
</evidence>
<sequence>MALHVNVEPSPNWYSEKKLILEPYEYITQRTGKQIRTKLMKAFNFWLNVPEDTCAKIESIVEMLHNSSLLVDDIEDNSTLRRGIPVAHNVFGLATTINCANYIYFLALHKIITELPEDKVTEAVKIYTQQMLELHRGQGLEIYWRDSFVCPTEKEYTEMISMKTGGLFGLGVNLLQLFSKNKQDLSQMVFLLGVIFQIRDDYNNLKSDEYKENKSFCEDLSEGKFSFPVVHAIKSYPDKSTIMNIIRKRTNDIEIKKLAVSVLEELGSFKYTKEVLTKYHEQAKEECTKLGGNEYISKLLESLRIDKDVKEAASSSKS</sequence>
<dbReference type="OrthoDB" id="6921389at2759"/>
<dbReference type="Gene3D" id="1.10.600.10">
    <property type="entry name" value="Farnesyl Diphosphate Synthase"/>
    <property type="match status" value="1"/>
</dbReference>
<dbReference type="PANTHER" id="PTHR12001:SF44">
    <property type="entry name" value="GERANYLGERANYL PYROPHOSPHATE SYNTHASE"/>
    <property type="match status" value="1"/>
</dbReference>
<dbReference type="GO" id="GO:0004659">
    <property type="term" value="F:prenyltransferase activity"/>
    <property type="evidence" value="ECO:0007669"/>
    <property type="project" value="InterPro"/>
</dbReference>
<gene>
    <name evidence="4" type="primary">107363541</name>
</gene>
<accession>T1KFY6</accession>
<dbReference type="EnsemblMetazoa" id="tetur10g04830.1">
    <property type="protein sequence ID" value="tetur10g04830.1"/>
    <property type="gene ID" value="tetur10g04830"/>
</dbReference>
<dbReference type="AlphaFoldDB" id="T1KFY6"/>
<dbReference type="GO" id="GO:0008299">
    <property type="term" value="P:isoprenoid biosynthetic process"/>
    <property type="evidence" value="ECO:0007669"/>
    <property type="project" value="InterPro"/>
</dbReference>
<dbReference type="PROSITE" id="PS00723">
    <property type="entry name" value="POLYPRENYL_SYNTHASE_1"/>
    <property type="match status" value="1"/>
</dbReference>
<comment type="similarity">
    <text evidence="3">Belongs to the FPP/GGPP synthase family.</text>
</comment>
<dbReference type="InterPro" id="IPR008949">
    <property type="entry name" value="Isoprenoid_synthase_dom_sf"/>
</dbReference>
<dbReference type="OMA" id="FYSKAFF"/>
<keyword evidence="5" id="KW-1185">Reference proteome</keyword>
<keyword evidence="1" id="KW-0479">Metal-binding</keyword>
<keyword evidence="3" id="KW-0808">Transferase</keyword>
<dbReference type="GO" id="GO:0042811">
    <property type="term" value="P:pheromone biosynthetic process"/>
    <property type="evidence" value="ECO:0007669"/>
    <property type="project" value="UniProtKB-ARBA"/>
</dbReference>
<proteinExistence type="inferred from homology"/>
<dbReference type="HOGENOM" id="CLU_014015_6_0_1"/>
<reference evidence="4" key="2">
    <citation type="submission" date="2015-06" db="UniProtKB">
        <authorList>
            <consortium name="EnsemblMetazoa"/>
        </authorList>
    </citation>
    <scope>IDENTIFICATION</scope>
</reference>
<dbReference type="GO" id="GO:0046872">
    <property type="term" value="F:metal ion binding"/>
    <property type="evidence" value="ECO:0007669"/>
    <property type="project" value="UniProtKB-KW"/>
</dbReference>
<dbReference type="SFLD" id="SFLDG01017">
    <property type="entry name" value="Polyprenyl_Transferase_Like"/>
    <property type="match status" value="1"/>
</dbReference>
<dbReference type="InterPro" id="IPR033749">
    <property type="entry name" value="Polyprenyl_synt_CS"/>
</dbReference>
<evidence type="ECO:0008006" key="6">
    <source>
        <dbReference type="Google" id="ProtNLM"/>
    </source>
</evidence>
<evidence type="ECO:0000313" key="4">
    <source>
        <dbReference type="EnsemblMetazoa" id="tetur10g04830.1"/>
    </source>
</evidence>
<evidence type="ECO:0000313" key="5">
    <source>
        <dbReference type="Proteomes" id="UP000015104"/>
    </source>
</evidence>
<reference evidence="5" key="1">
    <citation type="submission" date="2011-08" db="EMBL/GenBank/DDBJ databases">
        <authorList>
            <person name="Rombauts S."/>
        </authorList>
    </citation>
    <scope>NUCLEOTIDE SEQUENCE</scope>
    <source>
        <strain evidence="5">London</strain>
    </source>
</reference>
<dbReference type="eggNOG" id="KOG0777">
    <property type="taxonomic scope" value="Eukaryota"/>
</dbReference>
<evidence type="ECO:0000256" key="1">
    <source>
        <dbReference type="ARBA" id="ARBA00022723"/>
    </source>
</evidence>
<dbReference type="KEGG" id="tut:107363541"/>
<dbReference type="SUPFAM" id="SSF48576">
    <property type="entry name" value="Terpenoid synthases"/>
    <property type="match status" value="1"/>
</dbReference>
<dbReference type="EMBL" id="CAEY01000040">
    <property type="status" value="NOT_ANNOTATED_CDS"/>
    <property type="molecule type" value="Genomic_DNA"/>
</dbReference>
<keyword evidence="2" id="KW-0460">Magnesium</keyword>
<dbReference type="CDD" id="cd00685">
    <property type="entry name" value="Trans_IPPS_HT"/>
    <property type="match status" value="1"/>
</dbReference>
<dbReference type="PROSITE" id="PS00444">
    <property type="entry name" value="POLYPRENYL_SYNTHASE_2"/>
    <property type="match status" value="1"/>
</dbReference>
<dbReference type="SFLD" id="SFLDS00005">
    <property type="entry name" value="Isoprenoid_Synthase_Type_I"/>
    <property type="match status" value="1"/>
</dbReference>
<evidence type="ECO:0000256" key="3">
    <source>
        <dbReference type="RuleBase" id="RU004466"/>
    </source>
</evidence>
<name>T1KFY6_TETUR</name>
<dbReference type="PANTHER" id="PTHR12001">
    <property type="entry name" value="GERANYLGERANYL PYROPHOSPHATE SYNTHASE"/>
    <property type="match status" value="1"/>
</dbReference>